<dbReference type="AlphaFoldDB" id="A0A166BPM3"/>
<dbReference type="Proteomes" id="UP000077266">
    <property type="component" value="Unassembled WGS sequence"/>
</dbReference>
<feature type="domain" description="Nephrocystin 3-like N-terminal" evidence="2">
    <location>
        <begin position="193"/>
        <end position="351"/>
    </location>
</feature>
<accession>A0A166BPM3</accession>
<dbReference type="Pfam" id="PF24883">
    <property type="entry name" value="NPHP3_N"/>
    <property type="match status" value="1"/>
</dbReference>
<dbReference type="Gene3D" id="3.40.50.300">
    <property type="entry name" value="P-loop containing nucleotide triphosphate hydrolases"/>
    <property type="match status" value="1"/>
</dbReference>
<keyword evidence="4" id="KW-1185">Reference proteome</keyword>
<dbReference type="EMBL" id="KV425885">
    <property type="protein sequence ID" value="KZW02990.1"/>
    <property type="molecule type" value="Genomic_DNA"/>
</dbReference>
<evidence type="ECO:0000259" key="2">
    <source>
        <dbReference type="Pfam" id="PF24883"/>
    </source>
</evidence>
<evidence type="ECO:0000256" key="1">
    <source>
        <dbReference type="ARBA" id="ARBA00022737"/>
    </source>
</evidence>
<dbReference type="Gene3D" id="2.130.10.10">
    <property type="entry name" value="YVTN repeat-like/Quinoprotein amine dehydrogenase"/>
    <property type="match status" value="1"/>
</dbReference>
<dbReference type="OrthoDB" id="5967843at2759"/>
<protein>
    <recommendedName>
        <fullName evidence="2">Nephrocystin 3-like N-terminal domain-containing protein</fullName>
    </recommendedName>
</protein>
<dbReference type="SUPFAM" id="SSF82171">
    <property type="entry name" value="DPP6 N-terminal domain-like"/>
    <property type="match status" value="1"/>
</dbReference>
<evidence type="ECO:0000313" key="4">
    <source>
        <dbReference type="Proteomes" id="UP000077266"/>
    </source>
</evidence>
<keyword evidence="1" id="KW-0677">Repeat</keyword>
<dbReference type="InParanoid" id="A0A166BPM3"/>
<dbReference type="GO" id="GO:0007166">
    <property type="term" value="P:cell surface receptor signaling pathway"/>
    <property type="evidence" value="ECO:0007669"/>
    <property type="project" value="InterPro"/>
</dbReference>
<dbReference type="PANTHER" id="PTHR10039">
    <property type="entry name" value="AMELOGENIN"/>
    <property type="match status" value="1"/>
</dbReference>
<name>A0A166BPM3_EXIGL</name>
<evidence type="ECO:0000313" key="3">
    <source>
        <dbReference type="EMBL" id="KZW02990.1"/>
    </source>
</evidence>
<dbReference type="InterPro" id="IPR059179">
    <property type="entry name" value="MLKL-like_MCAfunc"/>
</dbReference>
<dbReference type="CDD" id="cd21037">
    <property type="entry name" value="MLKL_NTD"/>
    <property type="match status" value="1"/>
</dbReference>
<dbReference type="PANTHER" id="PTHR10039:SF17">
    <property type="entry name" value="FUNGAL STAND N-TERMINAL GOODBYE DOMAIN-CONTAINING PROTEIN-RELATED"/>
    <property type="match status" value="1"/>
</dbReference>
<dbReference type="Gene3D" id="1.20.930.20">
    <property type="entry name" value="Adaptor protein Cbl, N-terminal domain"/>
    <property type="match status" value="1"/>
</dbReference>
<gene>
    <name evidence="3" type="ORF">EXIGLDRAFT_318498</name>
</gene>
<organism evidence="3 4">
    <name type="scientific">Exidia glandulosa HHB12029</name>
    <dbReference type="NCBI Taxonomy" id="1314781"/>
    <lineage>
        <taxon>Eukaryota</taxon>
        <taxon>Fungi</taxon>
        <taxon>Dikarya</taxon>
        <taxon>Basidiomycota</taxon>
        <taxon>Agaricomycotina</taxon>
        <taxon>Agaricomycetes</taxon>
        <taxon>Auriculariales</taxon>
        <taxon>Exidiaceae</taxon>
        <taxon>Exidia</taxon>
    </lineage>
</organism>
<dbReference type="InterPro" id="IPR015943">
    <property type="entry name" value="WD40/YVTN_repeat-like_dom_sf"/>
</dbReference>
<dbReference type="InterPro" id="IPR027417">
    <property type="entry name" value="P-loop_NTPase"/>
</dbReference>
<dbReference type="InterPro" id="IPR036537">
    <property type="entry name" value="Adaptor_Cbl_N_dom_sf"/>
</dbReference>
<sequence>MATDSIAAAIRVFQPAAKTIPVVGTILDGVFGSVLELYKVLERLKTNRKQATDLIDRIGFLSLTIGRKCESQSESISVDVEELQVLLSEITACVKRIEGGGSHTPLIRFLKRVGSADKDNENLQGLYKKVTEAIERFQIATSIEAINKDSRQSEDAMLSNLEEILKPVHEALSGSDTAPPSCLEGTRAALLQELVQWISSDSPERILWLCGMAGTGKSAVAKSVCDLVDDRLRDNGGHSMTFFISHDAAARKDPLHILHTLLFFMARANREFRRRLHSTLRGQPELVAASLSTQGTLLLLEPLSRCSDSMNSLIIIIDALDECSEGSELLRCFVPLFSQDDYQVRLIFTGRYESSIDSVFSTVPERRFLRLDAIDPSTVQLDIEMYFSFHLRSLTRDQIHALALRANGLFIYAATLVRFVECNDFYGEEELLHVLLREGSAIDAASQLPLPDYGPLDDVYLRILRGVLPPTKNSQNRQVNAALVRSIVGTLVSAYDSISPHLLARLVGRSFDQVEKVLRRLYAVLTIDDDGAIRLLHLSFSEFLLDPARCTDSLFHPDALSLVGIHSTALLGSLEILNASLCSDICQIGTPSHTGSVLSDLALRLQLYVPSDLAYAAKNWSAHMERIPPSPAAHATVATALLNFCQAPITAWVELAIMLGYPDLVLQALDFVARWWGHGPESDLPLCDDPSTDPSRPMDNGKILRMLNSTLALVHTVKRRMELFGCSQGNSPAMAISALSSPAALDESRLFFALRVVHYIGCLSPFETYHAELEGATDGYECASFTVISGDGRLVAAARGASIVIRDGGSGSPVATFTLPDNSSVTDLCFSCNGMYLAATGLRPSSTITSTTLAVFTARESQWGFFHLWEDGIPTDYRLGAVSSDGQLIALSRLDLDRYRDPSSGLDDPNRPGYILVKNIMSHKTRHLFTDVDRSIHGISSCLAFSPDSRVLVAAHPQGEVTVWNLGIATLADRIQGYNIVPRALRRYLANLKQQQELWLEFSWDGKHLSCGNEYDQVLTFAVDCNGSSSEPRFECLTPLGAGRVGDVGNPSMRRVRWVYVLRG</sequence>
<dbReference type="InterPro" id="IPR056884">
    <property type="entry name" value="NPHP3-like_N"/>
</dbReference>
<proteinExistence type="predicted"/>
<dbReference type="SUPFAM" id="SSF52540">
    <property type="entry name" value="P-loop containing nucleoside triphosphate hydrolases"/>
    <property type="match status" value="1"/>
</dbReference>
<dbReference type="InterPro" id="IPR001680">
    <property type="entry name" value="WD40_rpt"/>
</dbReference>
<reference evidence="3 4" key="1">
    <citation type="journal article" date="2016" name="Mol. Biol. Evol.">
        <title>Comparative Genomics of Early-Diverging Mushroom-Forming Fungi Provides Insights into the Origins of Lignocellulose Decay Capabilities.</title>
        <authorList>
            <person name="Nagy L.G."/>
            <person name="Riley R."/>
            <person name="Tritt A."/>
            <person name="Adam C."/>
            <person name="Daum C."/>
            <person name="Floudas D."/>
            <person name="Sun H."/>
            <person name="Yadav J.S."/>
            <person name="Pangilinan J."/>
            <person name="Larsson K.H."/>
            <person name="Matsuura K."/>
            <person name="Barry K."/>
            <person name="Labutti K."/>
            <person name="Kuo R."/>
            <person name="Ohm R.A."/>
            <person name="Bhattacharya S.S."/>
            <person name="Shirouzu T."/>
            <person name="Yoshinaga Y."/>
            <person name="Martin F.M."/>
            <person name="Grigoriev I.V."/>
            <person name="Hibbett D.S."/>
        </authorList>
    </citation>
    <scope>NUCLEOTIDE SEQUENCE [LARGE SCALE GENOMIC DNA]</scope>
    <source>
        <strain evidence="3 4">HHB12029</strain>
    </source>
</reference>
<dbReference type="SMART" id="SM00320">
    <property type="entry name" value="WD40"/>
    <property type="match status" value="2"/>
</dbReference>
<dbReference type="STRING" id="1314781.A0A166BPM3"/>